<dbReference type="SUPFAM" id="SSF47384">
    <property type="entry name" value="Homodimeric domain of signal transducing histidine kinase"/>
    <property type="match status" value="1"/>
</dbReference>
<evidence type="ECO:0000256" key="5">
    <source>
        <dbReference type="ARBA" id="ARBA00022679"/>
    </source>
</evidence>
<dbReference type="Pfam" id="PF00072">
    <property type="entry name" value="Response_reg"/>
    <property type="match status" value="1"/>
</dbReference>
<evidence type="ECO:0000256" key="13">
    <source>
        <dbReference type="SAM" id="Phobius"/>
    </source>
</evidence>
<keyword evidence="17" id="KW-1185">Reference proteome</keyword>
<feature type="transmembrane region" description="Helical" evidence="13">
    <location>
        <begin position="202"/>
        <end position="219"/>
    </location>
</feature>
<dbReference type="Gene3D" id="1.10.287.130">
    <property type="match status" value="1"/>
</dbReference>
<keyword evidence="12" id="KW-0175">Coiled coil</keyword>
<dbReference type="PROSITE" id="PS50110">
    <property type="entry name" value="RESPONSE_REGULATORY"/>
    <property type="match status" value="1"/>
</dbReference>
<keyword evidence="8" id="KW-0067">ATP-binding</keyword>
<evidence type="ECO:0000256" key="6">
    <source>
        <dbReference type="ARBA" id="ARBA00022741"/>
    </source>
</evidence>
<dbReference type="GO" id="GO:0006355">
    <property type="term" value="P:regulation of DNA-templated transcription"/>
    <property type="evidence" value="ECO:0007669"/>
    <property type="project" value="InterPro"/>
</dbReference>
<dbReference type="GO" id="GO:0005886">
    <property type="term" value="C:plasma membrane"/>
    <property type="evidence" value="ECO:0007669"/>
    <property type="project" value="TreeGrafter"/>
</dbReference>
<feature type="coiled-coil region" evidence="12">
    <location>
        <begin position="383"/>
        <end position="413"/>
    </location>
</feature>
<feature type="modified residue" description="4-aspartylphosphate" evidence="11">
    <location>
        <position position="718"/>
    </location>
</feature>
<evidence type="ECO:0000259" key="14">
    <source>
        <dbReference type="PROSITE" id="PS50109"/>
    </source>
</evidence>
<dbReference type="RefSeq" id="WP_134755981.1">
    <property type="nucleotide sequence ID" value="NZ_MYFO02000018.1"/>
</dbReference>
<dbReference type="PANTHER" id="PTHR43047:SF72">
    <property type="entry name" value="OSMOSENSING HISTIDINE PROTEIN KINASE SLN1"/>
    <property type="match status" value="1"/>
</dbReference>
<dbReference type="InterPro" id="IPR036890">
    <property type="entry name" value="HATPase_C_sf"/>
</dbReference>
<dbReference type="GO" id="GO:0000155">
    <property type="term" value="F:phosphorelay sensor kinase activity"/>
    <property type="evidence" value="ECO:0007669"/>
    <property type="project" value="InterPro"/>
</dbReference>
<dbReference type="CDD" id="cd00082">
    <property type="entry name" value="HisKA"/>
    <property type="match status" value="1"/>
</dbReference>
<dbReference type="InterPro" id="IPR036388">
    <property type="entry name" value="WH-like_DNA-bd_sf"/>
</dbReference>
<dbReference type="Gene3D" id="1.10.10.10">
    <property type="entry name" value="Winged helix-like DNA-binding domain superfamily/Winged helix DNA-binding domain"/>
    <property type="match status" value="1"/>
</dbReference>
<keyword evidence="13" id="KW-1133">Transmembrane helix</keyword>
<evidence type="ECO:0000256" key="9">
    <source>
        <dbReference type="ARBA" id="ARBA00023012"/>
    </source>
</evidence>
<evidence type="ECO:0000256" key="3">
    <source>
        <dbReference type="ARBA" id="ARBA00012438"/>
    </source>
</evidence>
<keyword evidence="4 11" id="KW-0597">Phosphoprotein</keyword>
<dbReference type="Gene3D" id="3.30.565.10">
    <property type="entry name" value="Histidine kinase-like ATPase, C-terminal domain"/>
    <property type="match status" value="1"/>
</dbReference>
<keyword evidence="7" id="KW-0418">Kinase</keyword>
<feature type="transmembrane region" description="Helical" evidence="13">
    <location>
        <begin position="359"/>
        <end position="376"/>
    </location>
</feature>
<evidence type="ECO:0000259" key="15">
    <source>
        <dbReference type="PROSITE" id="PS50110"/>
    </source>
</evidence>
<evidence type="ECO:0000256" key="4">
    <source>
        <dbReference type="ARBA" id="ARBA00022553"/>
    </source>
</evidence>
<dbReference type="PROSITE" id="PS50109">
    <property type="entry name" value="HIS_KIN"/>
    <property type="match status" value="1"/>
</dbReference>
<dbReference type="Proteomes" id="UP000298246">
    <property type="component" value="Unassembled WGS sequence"/>
</dbReference>
<evidence type="ECO:0000256" key="10">
    <source>
        <dbReference type="ARBA" id="ARBA00074306"/>
    </source>
</evidence>
<dbReference type="InterPro" id="IPR003594">
    <property type="entry name" value="HATPase_dom"/>
</dbReference>
<dbReference type="InterPro" id="IPR011006">
    <property type="entry name" value="CheY-like_superfamily"/>
</dbReference>
<comment type="similarity">
    <text evidence="2">In the N-terminal section; belongs to the phytochrome family.</text>
</comment>
<gene>
    <name evidence="16" type="ORF">B5M42_19775</name>
</gene>
<evidence type="ECO:0000313" key="16">
    <source>
        <dbReference type="EMBL" id="TFE84591.1"/>
    </source>
</evidence>
<dbReference type="Pfam" id="PF07695">
    <property type="entry name" value="7TMR-DISM_7TM"/>
    <property type="match status" value="1"/>
</dbReference>
<dbReference type="PRINTS" id="PR00344">
    <property type="entry name" value="BCTRLSENSOR"/>
</dbReference>
<dbReference type="InterPro" id="IPR001789">
    <property type="entry name" value="Sig_transdc_resp-reg_receiver"/>
</dbReference>
<dbReference type="SUPFAM" id="SSF52172">
    <property type="entry name" value="CheY-like"/>
    <property type="match status" value="1"/>
</dbReference>
<comment type="catalytic activity">
    <reaction evidence="1">
        <text>ATP + protein L-histidine = ADP + protein N-phospho-L-histidine.</text>
        <dbReference type="EC" id="2.7.13.3"/>
    </reaction>
</comment>
<dbReference type="InterPro" id="IPR005467">
    <property type="entry name" value="His_kinase_dom"/>
</dbReference>
<feature type="transmembrane region" description="Helical" evidence="13">
    <location>
        <begin position="301"/>
        <end position="321"/>
    </location>
</feature>
<evidence type="ECO:0000256" key="2">
    <source>
        <dbReference type="ARBA" id="ARBA00006402"/>
    </source>
</evidence>
<feature type="transmembrane region" description="Helical" evidence="13">
    <location>
        <begin position="173"/>
        <end position="195"/>
    </location>
</feature>
<dbReference type="Gene3D" id="3.40.50.2300">
    <property type="match status" value="1"/>
</dbReference>
<dbReference type="Pfam" id="PF02518">
    <property type="entry name" value="HATPase_c"/>
    <property type="match status" value="1"/>
</dbReference>
<dbReference type="CDD" id="cd17574">
    <property type="entry name" value="REC_OmpR"/>
    <property type="match status" value="1"/>
</dbReference>
<name>A0A4Y8PUM5_9BACL</name>
<keyword evidence="5" id="KW-0808">Transferase</keyword>
<dbReference type="EMBL" id="MYFO01000033">
    <property type="protein sequence ID" value="TFE84591.1"/>
    <property type="molecule type" value="Genomic_DNA"/>
</dbReference>
<dbReference type="CDD" id="cd16922">
    <property type="entry name" value="HATPase_EvgS-ArcB-TorS-like"/>
    <property type="match status" value="1"/>
</dbReference>
<keyword evidence="13" id="KW-0472">Membrane</keyword>
<proteinExistence type="inferred from homology"/>
<dbReference type="FunFam" id="3.30.565.10:FF:000010">
    <property type="entry name" value="Sensor histidine kinase RcsC"/>
    <property type="match status" value="1"/>
</dbReference>
<evidence type="ECO:0000256" key="11">
    <source>
        <dbReference type="PROSITE-ProRule" id="PRU00169"/>
    </source>
</evidence>
<feature type="transmembrane region" description="Helical" evidence="13">
    <location>
        <begin position="330"/>
        <end position="347"/>
    </location>
</feature>
<dbReference type="GO" id="GO:0009927">
    <property type="term" value="F:histidine phosphotransfer kinase activity"/>
    <property type="evidence" value="ECO:0007669"/>
    <property type="project" value="TreeGrafter"/>
</dbReference>
<dbReference type="Pfam" id="PF00512">
    <property type="entry name" value="HisKA"/>
    <property type="match status" value="1"/>
</dbReference>
<dbReference type="InterPro" id="IPR036097">
    <property type="entry name" value="HisK_dim/P_sf"/>
</dbReference>
<dbReference type="SMART" id="SM00448">
    <property type="entry name" value="REC"/>
    <property type="match status" value="1"/>
</dbReference>
<dbReference type="PANTHER" id="PTHR43047">
    <property type="entry name" value="TWO-COMPONENT HISTIDINE PROTEIN KINASE"/>
    <property type="match status" value="1"/>
</dbReference>
<keyword evidence="9" id="KW-0902">Two-component regulatory system</keyword>
<keyword evidence="6" id="KW-0547">Nucleotide-binding</keyword>
<organism evidence="16 17">
    <name type="scientific">Paenibacillus athensensis</name>
    <dbReference type="NCBI Taxonomy" id="1967502"/>
    <lineage>
        <taxon>Bacteria</taxon>
        <taxon>Bacillati</taxon>
        <taxon>Bacillota</taxon>
        <taxon>Bacilli</taxon>
        <taxon>Bacillales</taxon>
        <taxon>Paenibacillaceae</taxon>
        <taxon>Paenibacillus</taxon>
    </lineage>
</organism>
<feature type="transmembrane region" description="Helical" evidence="13">
    <location>
        <begin position="268"/>
        <end position="289"/>
    </location>
</feature>
<feature type="transmembrane region" description="Helical" evidence="13">
    <location>
        <begin position="244"/>
        <end position="261"/>
    </location>
</feature>
<dbReference type="InterPro" id="IPR000792">
    <property type="entry name" value="Tscrpt_reg_LuxR_C"/>
</dbReference>
<evidence type="ECO:0000313" key="17">
    <source>
        <dbReference type="Proteomes" id="UP000298246"/>
    </source>
</evidence>
<evidence type="ECO:0000256" key="12">
    <source>
        <dbReference type="SAM" id="Coils"/>
    </source>
</evidence>
<dbReference type="SMART" id="SM00388">
    <property type="entry name" value="HisKA"/>
    <property type="match status" value="1"/>
</dbReference>
<dbReference type="InterPro" id="IPR003661">
    <property type="entry name" value="HisK_dim/P_dom"/>
</dbReference>
<evidence type="ECO:0000256" key="1">
    <source>
        <dbReference type="ARBA" id="ARBA00000085"/>
    </source>
</evidence>
<accession>A0A4Y8PUM5</accession>
<feature type="domain" description="Response regulatory" evidence="15">
    <location>
        <begin position="669"/>
        <end position="785"/>
    </location>
</feature>
<dbReference type="Pfam" id="PF00196">
    <property type="entry name" value="GerE"/>
    <property type="match status" value="1"/>
</dbReference>
<feature type="domain" description="Histidine kinase" evidence="14">
    <location>
        <begin position="413"/>
        <end position="633"/>
    </location>
</feature>
<dbReference type="SMART" id="SM00387">
    <property type="entry name" value="HATPase_c"/>
    <property type="match status" value="1"/>
</dbReference>
<evidence type="ECO:0000256" key="8">
    <source>
        <dbReference type="ARBA" id="ARBA00022840"/>
    </source>
</evidence>
<protein>
    <recommendedName>
        <fullName evidence="10">Circadian input-output histidine kinase CikA</fullName>
        <ecNumber evidence="3">2.7.13.3</ecNumber>
    </recommendedName>
</protein>
<reference evidence="16 17" key="1">
    <citation type="submission" date="2017-03" db="EMBL/GenBank/DDBJ databases">
        <title>Isolation of Levoglucosan Utilizing Bacteria.</title>
        <authorList>
            <person name="Arya A.S."/>
        </authorList>
    </citation>
    <scope>NUCLEOTIDE SEQUENCE [LARGE SCALE GENOMIC DNA]</scope>
    <source>
        <strain evidence="16 17">MEC069</strain>
    </source>
</reference>
<dbReference type="SUPFAM" id="SSF55874">
    <property type="entry name" value="ATPase domain of HSP90 chaperone/DNA topoisomerase II/histidine kinase"/>
    <property type="match status" value="1"/>
</dbReference>
<dbReference type="OrthoDB" id="9809348at2"/>
<keyword evidence="13" id="KW-0812">Transmembrane</keyword>
<dbReference type="AlphaFoldDB" id="A0A4Y8PUM5"/>
<dbReference type="GO" id="GO:0005524">
    <property type="term" value="F:ATP binding"/>
    <property type="evidence" value="ECO:0007669"/>
    <property type="project" value="UniProtKB-KW"/>
</dbReference>
<dbReference type="InterPro" id="IPR004358">
    <property type="entry name" value="Sig_transdc_His_kin-like_C"/>
</dbReference>
<sequence>MNKITTLGFIFFVPLIMLVAAVHLPMVEPQRGQTVTNIEYARGDFTIEQIAQIPWNRADAASKTQGAKDKTLWVKLHVPAQLQCASNCHLYIRQIYEIYEVYVDGKTVYTYGDFQQPHRFYGRNLNLIPLGAAVPGDIVYVKIHSELNKIGIRGTVLVADQADIIDFLYKKNFVQYGIVFLLMLFLALFFFILGLRRGKNGSYLLLALYLFTHAAHTWTSTDVKFFIYNAPTCWEYIRQYCNDAIPIAFILFIRSFFVEYAHNRIFKWWTNLIFCMHIVFLGLLIGYQFSESGIKHITETLGEIGNVNFIITVIAIVGLTLKKAKADTRILAWGLVCYLLFNLYDNFLKISNAPYTESIVPYGLLLMMVSILCIHIRRTNEMYRNQENYLLQLEQSNEQLERLSAMKDEFLANTSHELRTPLNGIIGIAESVLESLDGPAATSVETTRSNLHMVVSSGKRLRNLVNDLLDFSKLKHRQIELDRKSVDVVQLIHTVLSVSKTLVRGKELQFVNRTEEALYAYGDENRLQQILFNLVGNAIKFTEKGTITVAAHRSAARIEIRVSDTGIGIPNEQLERIFQSFEQADRSISRKYGGTGLGLTITKQLVEMHGGAIRAESVAGQGSTFIFTLPFAEDEPAAQEAAALHPVFVNDHEQLAAVSSPRNPDSPIQILLVEDDPINIQVVLNHLSMHSWGTVVATDGFQALDIVASRPIDLLLLDVMMPGMSGYEVCEKVREVYAPEELPILMLSARDTADDIARGFEAGANDYISKPFLKKELLARIEARLYLQELKKSKSVFTKTEKEILNYYYEYQGETRRQILERINTNRGPNAITEKTLTSHITNMLKKISADNITDAAKLAKSKKWI</sequence>
<dbReference type="EC" id="2.7.13.3" evidence="3"/>
<evidence type="ECO:0000256" key="7">
    <source>
        <dbReference type="ARBA" id="ARBA00022777"/>
    </source>
</evidence>
<comment type="caution">
    <text evidence="16">The sequence shown here is derived from an EMBL/GenBank/DDBJ whole genome shotgun (WGS) entry which is preliminary data.</text>
</comment>
<dbReference type="InterPro" id="IPR011623">
    <property type="entry name" value="7TMR_DISM_rcpt_extracell_dom1"/>
</dbReference>